<dbReference type="Proteomes" id="UP001305414">
    <property type="component" value="Unassembled WGS sequence"/>
</dbReference>
<dbReference type="AlphaFoldDB" id="A0AAN7UJV6"/>
<reference evidence="1 2" key="1">
    <citation type="submission" date="2023-10" db="EMBL/GenBank/DDBJ databases">
        <title>Draft genome sequence of Xylaria bambusicola isolate GMP-LS, the root and basal stem rot pathogen of sugarcane in Indonesia.</title>
        <authorList>
            <person name="Selvaraj P."/>
            <person name="Muralishankar V."/>
            <person name="Muruganantham S."/>
            <person name="Sp S."/>
            <person name="Haryani S."/>
            <person name="Lau K.J.X."/>
            <person name="Naqvi N.I."/>
        </authorList>
    </citation>
    <scope>NUCLEOTIDE SEQUENCE [LARGE SCALE GENOMIC DNA]</scope>
    <source>
        <strain evidence="1">GMP-LS</strain>
    </source>
</reference>
<keyword evidence="2" id="KW-1185">Reference proteome</keyword>
<comment type="caution">
    <text evidence="1">The sequence shown here is derived from an EMBL/GenBank/DDBJ whole genome shotgun (WGS) entry which is preliminary data.</text>
</comment>
<name>A0AAN7UJV6_9PEZI</name>
<protein>
    <submittedName>
        <fullName evidence="1">Uncharacterized protein</fullName>
    </submittedName>
</protein>
<organism evidence="1 2">
    <name type="scientific">Xylaria bambusicola</name>
    <dbReference type="NCBI Taxonomy" id="326684"/>
    <lineage>
        <taxon>Eukaryota</taxon>
        <taxon>Fungi</taxon>
        <taxon>Dikarya</taxon>
        <taxon>Ascomycota</taxon>
        <taxon>Pezizomycotina</taxon>
        <taxon>Sordariomycetes</taxon>
        <taxon>Xylariomycetidae</taxon>
        <taxon>Xylariales</taxon>
        <taxon>Xylariaceae</taxon>
        <taxon>Xylaria</taxon>
    </lineage>
</organism>
<dbReference type="EMBL" id="JAWHQM010000018">
    <property type="protein sequence ID" value="KAK5631078.1"/>
    <property type="molecule type" value="Genomic_DNA"/>
</dbReference>
<proteinExistence type="predicted"/>
<evidence type="ECO:0000313" key="1">
    <source>
        <dbReference type="EMBL" id="KAK5631078.1"/>
    </source>
</evidence>
<gene>
    <name evidence="1" type="ORF">RRF57_006793</name>
</gene>
<evidence type="ECO:0000313" key="2">
    <source>
        <dbReference type="Proteomes" id="UP001305414"/>
    </source>
</evidence>
<sequence>MRHGSLRERWTWEELVITTKTKSGFKAADHLGASHDINGRPHLQGYVCPEIEVQMYQAVQSTDFGQRYVEVHWARWTRPAKTASGVQQHGDQA</sequence>
<accession>A0AAN7UJV6</accession>